<reference evidence="2 3" key="1">
    <citation type="submission" date="2017-11" db="EMBL/GenBank/DDBJ databases">
        <title>Draft genome of actinobacteria isolated from guarana (Paullinia cupana (Mart.) Ducke.</title>
        <authorList>
            <person name="Siqueira K.A."/>
            <person name="Liotti R.G."/>
            <person name="Mendes T.A.O."/>
            <person name="Soares M.A."/>
        </authorList>
    </citation>
    <scope>NUCLEOTIDE SEQUENCE [LARGE SCALE GENOMIC DNA]</scope>
    <source>
        <strain evidence="2 3">193</strain>
    </source>
</reference>
<feature type="compositionally biased region" description="Polar residues" evidence="1">
    <location>
        <begin position="1"/>
        <end position="11"/>
    </location>
</feature>
<comment type="caution">
    <text evidence="2">The sequence shown here is derived from an EMBL/GenBank/DDBJ whole genome shotgun (WGS) entry which is preliminary data.</text>
</comment>
<proteinExistence type="predicted"/>
<dbReference type="AlphaFoldDB" id="A0A3M0IC29"/>
<gene>
    <name evidence="2" type="ORF">CTZ28_09180</name>
</gene>
<evidence type="ECO:0000256" key="1">
    <source>
        <dbReference type="SAM" id="MobiDB-lite"/>
    </source>
</evidence>
<keyword evidence="3" id="KW-1185">Reference proteome</keyword>
<accession>A0A3M0IC29</accession>
<protein>
    <submittedName>
        <fullName evidence="2">Uncharacterized protein</fullName>
    </submittedName>
</protein>
<dbReference type="EMBL" id="PENI01000004">
    <property type="protein sequence ID" value="RMB86404.1"/>
    <property type="molecule type" value="Genomic_DNA"/>
</dbReference>
<name>A0A3M0IC29_9ACTN</name>
<evidence type="ECO:0000313" key="3">
    <source>
        <dbReference type="Proteomes" id="UP000270471"/>
    </source>
</evidence>
<evidence type="ECO:0000313" key="2">
    <source>
        <dbReference type="EMBL" id="RMB86404.1"/>
    </source>
</evidence>
<sequence>MGLFTRRSTSAVDKAAEKAHKRGDTAYVRTIHAIPGKPDGGPAMAITRIEAAGWKLENQHEDVRIDHGFRQTY</sequence>
<dbReference type="Proteomes" id="UP000270471">
    <property type="component" value="Unassembled WGS sequence"/>
</dbReference>
<organism evidence="2 3">
    <name type="scientific">Streptomyces shenzhenensis</name>
    <dbReference type="NCBI Taxonomy" id="943815"/>
    <lineage>
        <taxon>Bacteria</taxon>
        <taxon>Bacillati</taxon>
        <taxon>Actinomycetota</taxon>
        <taxon>Actinomycetes</taxon>
        <taxon>Kitasatosporales</taxon>
        <taxon>Streptomycetaceae</taxon>
        <taxon>Streptomyces</taxon>
    </lineage>
</organism>
<feature type="region of interest" description="Disordered" evidence="1">
    <location>
        <begin position="1"/>
        <end position="22"/>
    </location>
</feature>